<dbReference type="GO" id="GO:0016740">
    <property type="term" value="F:transferase activity"/>
    <property type="evidence" value="ECO:0007669"/>
    <property type="project" value="UniProtKB-KW"/>
</dbReference>
<comment type="caution">
    <text evidence="2">The sequence shown here is derived from an EMBL/GenBank/DDBJ whole genome shotgun (WGS) entry which is preliminary data.</text>
</comment>
<proteinExistence type="predicted"/>
<evidence type="ECO:0000313" key="2">
    <source>
        <dbReference type="EMBL" id="GII45687.1"/>
    </source>
</evidence>
<dbReference type="PANTHER" id="PTHR43685:SF2">
    <property type="entry name" value="GLYCOSYLTRANSFERASE 2-LIKE DOMAIN-CONTAINING PROTEIN"/>
    <property type="match status" value="1"/>
</dbReference>
<keyword evidence="2" id="KW-0808">Transferase</keyword>
<dbReference type="InterPro" id="IPR001173">
    <property type="entry name" value="Glyco_trans_2-like"/>
</dbReference>
<dbReference type="Gene3D" id="3.90.550.10">
    <property type="entry name" value="Spore Coat Polysaccharide Biosynthesis Protein SpsA, Chain A"/>
    <property type="match status" value="1"/>
</dbReference>
<protein>
    <submittedName>
        <fullName evidence="2">Glycosyl transferase</fullName>
    </submittedName>
</protein>
<gene>
    <name evidence="2" type="ORF">Psi02_21110</name>
</gene>
<dbReference type="Proteomes" id="UP000644610">
    <property type="component" value="Unassembled WGS sequence"/>
</dbReference>
<evidence type="ECO:0000313" key="3">
    <source>
        <dbReference type="Proteomes" id="UP000644610"/>
    </source>
</evidence>
<dbReference type="InterPro" id="IPR050834">
    <property type="entry name" value="Glycosyltransf_2"/>
</dbReference>
<dbReference type="SUPFAM" id="SSF53448">
    <property type="entry name" value="Nucleotide-diphospho-sugar transferases"/>
    <property type="match status" value="1"/>
</dbReference>
<evidence type="ECO:0000259" key="1">
    <source>
        <dbReference type="Pfam" id="PF00535"/>
    </source>
</evidence>
<sequence>MSISVPPLSIGLPVRNGARYLAGALDCLLGQTYSDFDLLVADNSSTDGTADIAQEYARRDSRVSYVRHTEDLGATGNFNYVFDNTRAPLFKWAAADDLHDPTFLQRCMEVHAADPDVVTVCSAIEYIDEEGRSLRTERDFASAGSPDPVARFNDFVGYDYSCSVNFGVHRREAIADTRKFLPFWGSDRVFLAELALRGRIVVIPEPLFKEREHGDRVTSRVAGRDVRRFQRSGKGSKFLTWRHASELVRAVRAADLDPEQRRRAYGVLSHWAVRERRKFARSLARGVVESVRR</sequence>
<keyword evidence="3" id="KW-1185">Reference proteome</keyword>
<dbReference type="Pfam" id="PF00535">
    <property type="entry name" value="Glycos_transf_2"/>
    <property type="match status" value="1"/>
</dbReference>
<dbReference type="EMBL" id="BOOQ01000010">
    <property type="protein sequence ID" value="GII45687.1"/>
    <property type="molecule type" value="Genomic_DNA"/>
</dbReference>
<name>A0A8J3UL05_9ACTN</name>
<dbReference type="RefSeq" id="WP_203973246.1">
    <property type="nucleotide sequence ID" value="NZ_BAAAKY010000004.1"/>
</dbReference>
<reference evidence="2" key="1">
    <citation type="submission" date="2021-01" db="EMBL/GenBank/DDBJ databases">
        <title>Whole genome shotgun sequence of Planotetraspora silvatica NBRC 100141.</title>
        <authorList>
            <person name="Komaki H."/>
            <person name="Tamura T."/>
        </authorList>
    </citation>
    <scope>NUCLEOTIDE SEQUENCE</scope>
    <source>
        <strain evidence="2">NBRC 100141</strain>
    </source>
</reference>
<dbReference type="PANTHER" id="PTHR43685">
    <property type="entry name" value="GLYCOSYLTRANSFERASE"/>
    <property type="match status" value="1"/>
</dbReference>
<organism evidence="2 3">
    <name type="scientific">Planotetraspora silvatica</name>
    <dbReference type="NCBI Taxonomy" id="234614"/>
    <lineage>
        <taxon>Bacteria</taxon>
        <taxon>Bacillati</taxon>
        <taxon>Actinomycetota</taxon>
        <taxon>Actinomycetes</taxon>
        <taxon>Streptosporangiales</taxon>
        <taxon>Streptosporangiaceae</taxon>
        <taxon>Planotetraspora</taxon>
    </lineage>
</organism>
<dbReference type="AlphaFoldDB" id="A0A8J3UL05"/>
<accession>A0A8J3UL05</accession>
<feature type="domain" description="Glycosyltransferase 2-like" evidence="1">
    <location>
        <begin position="9"/>
        <end position="139"/>
    </location>
</feature>
<dbReference type="InterPro" id="IPR029044">
    <property type="entry name" value="Nucleotide-diphossugar_trans"/>
</dbReference>